<organism evidence="10 11">
    <name type="scientific">Desulfovibrio piger</name>
    <dbReference type="NCBI Taxonomy" id="901"/>
    <lineage>
        <taxon>Bacteria</taxon>
        <taxon>Pseudomonadati</taxon>
        <taxon>Thermodesulfobacteriota</taxon>
        <taxon>Desulfovibrionia</taxon>
        <taxon>Desulfovibrionales</taxon>
        <taxon>Desulfovibrionaceae</taxon>
        <taxon>Desulfovibrio</taxon>
    </lineage>
</organism>
<accession>A0A1K1LHP8</accession>
<dbReference type="AlphaFoldDB" id="A0A1K1LHP8"/>
<dbReference type="PRINTS" id="PR00175">
    <property type="entry name" value="NAALASMPORT"/>
</dbReference>
<feature type="transmembrane region" description="Helical" evidence="9">
    <location>
        <begin position="274"/>
        <end position="301"/>
    </location>
</feature>
<keyword evidence="7 9" id="KW-1133">Transmembrane helix</keyword>
<feature type="transmembrane region" description="Helical" evidence="9">
    <location>
        <begin position="134"/>
        <end position="157"/>
    </location>
</feature>
<feature type="transmembrane region" description="Helical" evidence="9">
    <location>
        <begin position="104"/>
        <end position="128"/>
    </location>
</feature>
<keyword evidence="11" id="KW-1185">Reference proteome</keyword>
<comment type="similarity">
    <text evidence="2 9">Belongs to the alanine or glycine:cation symporter (AGCS) (TC 2.A.25) family.</text>
</comment>
<dbReference type="GO" id="GO:0005283">
    <property type="term" value="F:amino acid:sodium symporter activity"/>
    <property type="evidence" value="ECO:0007669"/>
    <property type="project" value="InterPro"/>
</dbReference>
<name>A0A1K1LHP8_9BACT</name>
<feature type="transmembrane region" description="Helical" evidence="9">
    <location>
        <begin position="385"/>
        <end position="407"/>
    </location>
</feature>
<protein>
    <submittedName>
        <fullName evidence="10">Sodium/glycine symporter GlyP</fullName>
    </submittedName>
</protein>
<feature type="transmembrane region" description="Helical" evidence="9">
    <location>
        <begin position="214"/>
        <end position="235"/>
    </location>
</feature>
<dbReference type="GO" id="GO:0005886">
    <property type="term" value="C:plasma membrane"/>
    <property type="evidence" value="ECO:0007669"/>
    <property type="project" value="UniProtKB-SubCell"/>
</dbReference>
<dbReference type="NCBIfam" id="TIGR00835">
    <property type="entry name" value="agcS"/>
    <property type="match status" value="1"/>
</dbReference>
<reference evidence="11" key="1">
    <citation type="submission" date="2016-10" db="EMBL/GenBank/DDBJ databases">
        <authorList>
            <person name="Wegmann U."/>
        </authorList>
    </citation>
    <scope>NUCLEOTIDE SEQUENCE [LARGE SCALE GENOMIC DNA]</scope>
</reference>
<feature type="transmembrane region" description="Helical" evidence="9">
    <location>
        <begin position="343"/>
        <end position="365"/>
    </location>
</feature>
<evidence type="ECO:0000256" key="2">
    <source>
        <dbReference type="ARBA" id="ARBA00009261"/>
    </source>
</evidence>
<evidence type="ECO:0000256" key="5">
    <source>
        <dbReference type="ARBA" id="ARBA00022692"/>
    </source>
</evidence>
<comment type="subcellular location">
    <subcellularLocation>
        <location evidence="1 9">Cell membrane</location>
        <topology evidence="1 9">Multi-pass membrane protein</topology>
    </subcellularLocation>
</comment>
<dbReference type="PANTHER" id="PTHR30330:SF3">
    <property type="entry name" value="TRANSCRIPTIONAL REGULATOR, LRP FAMILY"/>
    <property type="match status" value="1"/>
</dbReference>
<feature type="transmembrane region" description="Helical" evidence="9">
    <location>
        <begin position="247"/>
        <end position="268"/>
    </location>
</feature>
<keyword evidence="3 9" id="KW-0813">Transport</keyword>
<gene>
    <name evidence="10" type="ORF">DESPIGER_1138</name>
</gene>
<feature type="transmembrane region" description="Helical" evidence="9">
    <location>
        <begin position="50"/>
        <end position="69"/>
    </location>
</feature>
<dbReference type="Pfam" id="PF01235">
    <property type="entry name" value="Na_Ala_symp"/>
    <property type="match status" value="1"/>
</dbReference>
<dbReference type="KEGG" id="dpg:DESPIGER_1138"/>
<keyword evidence="6 9" id="KW-0769">Symport</keyword>
<keyword evidence="5 9" id="KW-0812">Transmembrane</keyword>
<dbReference type="InterPro" id="IPR001463">
    <property type="entry name" value="Na/Ala_symport"/>
</dbReference>
<feature type="transmembrane region" description="Helical" evidence="9">
    <location>
        <begin position="453"/>
        <end position="472"/>
    </location>
</feature>
<evidence type="ECO:0000256" key="9">
    <source>
        <dbReference type="RuleBase" id="RU363064"/>
    </source>
</evidence>
<evidence type="ECO:0000313" key="10">
    <source>
        <dbReference type="EMBL" id="SFV72990.1"/>
    </source>
</evidence>
<feature type="transmembrane region" description="Helical" evidence="9">
    <location>
        <begin position="178"/>
        <end position="202"/>
    </location>
</feature>
<dbReference type="Gene3D" id="1.20.1740.10">
    <property type="entry name" value="Amino acid/polyamine transporter I"/>
    <property type="match status" value="1"/>
</dbReference>
<dbReference type="EMBL" id="LT630450">
    <property type="protein sequence ID" value="SFV72990.1"/>
    <property type="molecule type" value="Genomic_DNA"/>
</dbReference>
<dbReference type="Proteomes" id="UP000186323">
    <property type="component" value="Chromosome I"/>
</dbReference>
<keyword evidence="8 9" id="KW-0472">Membrane</keyword>
<evidence type="ECO:0000256" key="4">
    <source>
        <dbReference type="ARBA" id="ARBA00022475"/>
    </source>
</evidence>
<evidence type="ECO:0000256" key="7">
    <source>
        <dbReference type="ARBA" id="ARBA00022989"/>
    </source>
</evidence>
<dbReference type="FunFam" id="1.20.1740.10:FF:000004">
    <property type="entry name" value="Sodium:alanine symporter family protein"/>
    <property type="match status" value="1"/>
</dbReference>
<evidence type="ECO:0000256" key="6">
    <source>
        <dbReference type="ARBA" id="ARBA00022847"/>
    </source>
</evidence>
<evidence type="ECO:0000256" key="8">
    <source>
        <dbReference type="ARBA" id="ARBA00023136"/>
    </source>
</evidence>
<sequence length="489" mass="51612">MQSQKNFIAWFNVCKQRRIYFKSKTPGGAQGAASSPGGNMLDFLNVVAGYVWGWPLMILLVGTGLWLTFSLRALQFSHLIHAFGLIVRKTPDKKAQGDISNFQALMVALSATVGTGNIAGVATAIYIGGPGALFWMWMTGLVGMATKYAEAVLAVKYRVQNENGTFSGGPMYYISRGLGWKWLATLFAFFASIATFGIGSMVQSNSVADALNHSFSIAPGITGIVLMGLTAAVIIGGVRSIGRVTALLVPVMIALYVLGALAVLIMHITEIPGVLAMVVSSAFEPVAATGGFAGATVMMAIRLGVARGLFSNESGLGSAPIAAAAARTSQPVVQALISMTQTFIDTLVVCSMTGLVILVTGVWTSGKNGAPLTSYAFETGLPGELGGLIVTIGIILFAYSTILGWSYYGEKAIEYLLGSKAIVPYRWAFIISVGLGSSMKLDLVWVLSDIFNALMAFPNLIGLIMLTPVVKAETMAYLRSLRQGSSSES</sequence>
<evidence type="ECO:0000313" key="11">
    <source>
        <dbReference type="Proteomes" id="UP000186323"/>
    </source>
</evidence>
<evidence type="ECO:0000256" key="3">
    <source>
        <dbReference type="ARBA" id="ARBA00022448"/>
    </source>
</evidence>
<dbReference type="PANTHER" id="PTHR30330">
    <property type="entry name" value="AGSS FAMILY TRANSPORTER, SODIUM-ALANINE"/>
    <property type="match status" value="1"/>
</dbReference>
<proteinExistence type="inferred from homology"/>
<evidence type="ECO:0000256" key="1">
    <source>
        <dbReference type="ARBA" id="ARBA00004651"/>
    </source>
</evidence>
<keyword evidence="4 9" id="KW-1003">Cell membrane</keyword>